<evidence type="ECO:0000313" key="4">
    <source>
        <dbReference type="EMBL" id="GAA4697820.1"/>
    </source>
</evidence>
<evidence type="ECO:0000256" key="1">
    <source>
        <dbReference type="ARBA" id="ARBA00008520"/>
    </source>
</evidence>
<dbReference type="PANTHER" id="PTHR30061">
    <property type="entry name" value="MALTOSE-BINDING PERIPLASMIC PROTEIN"/>
    <property type="match status" value="1"/>
</dbReference>
<keyword evidence="5" id="KW-1185">Reference proteome</keyword>
<comment type="similarity">
    <text evidence="1">Belongs to the bacterial solute-binding protein 1 family.</text>
</comment>
<evidence type="ECO:0000313" key="5">
    <source>
        <dbReference type="Proteomes" id="UP001500621"/>
    </source>
</evidence>
<dbReference type="EMBL" id="BAABIM010000005">
    <property type="protein sequence ID" value="GAA4697820.1"/>
    <property type="molecule type" value="Genomic_DNA"/>
</dbReference>
<organism evidence="4 5">
    <name type="scientific">Nocardioides nanhaiensis</name>
    <dbReference type="NCBI Taxonomy" id="1476871"/>
    <lineage>
        <taxon>Bacteria</taxon>
        <taxon>Bacillati</taxon>
        <taxon>Actinomycetota</taxon>
        <taxon>Actinomycetes</taxon>
        <taxon>Propionibacteriales</taxon>
        <taxon>Nocardioidaceae</taxon>
        <taxon>Nocardioides</taxon>
    </lineage>
</organism>
<sequence length="428" mass="44492">MVGGLAALGLMTACAGGTGGDAEISTADGEVDGSGKTLTVWIMEGTNPDAEPYFEEVGAAFEEETGAELDVQFVPWAEAHDKFVKSIAGGTTPDVAEVGTTWTPEFADAGALVDLTGAVEDAGLADGLVPGLVEAGTVEDELYGMPWYSGVRSVIYRTDLFEQAGVEPPTTWDELVEVGEALEQQDPEMLAFPVAGDSEFGVAPFIWGNGGELAVEEDGSWTSAVDSPEAVEGIEFYTGLATEHGFSSPAATTWDEADLSDAFARGDVGMMVAGSWTPAALLEANPDLEGKIGAFPIPGPDGGLSPSFLGGSHLGIFNTTEDPDLAFALVRLMSTGELAEKWGDQSGYFPGTTALLEEIEAEGDPLVAPFAQQEREAGKSVPVTPLYGQVQGKKTVSAMLQEILSGKADAATAAEQAAAEMDEIFQRG</sequence>
<gene>
    <name evidence="4" type="ORF">GCM10023226_40380</name>
</gene>
<accession>A0ABP8X0L3</accession>
<name>A0ABP8X0L3_9ACTN</name>
<dbReference type="Gene3D" id="3.40.190.10">
    <property type="entry name" value="Periplasmic binding protein-like II"/>
    <property type="match status" value="2"/>
</dbReference>
<dbReference type="PANTHER" id="PTHR30061:SF50">
    <property type="entry name" value="MALTOSE_MALTODEXTRIN-BINDING PERIPLASMIC PROTEIN"/>
    <property type="match status" value="1"/>
</dbReference>
<reference evidence="5" key="1">
    <citation type="journal article" date="2019" name="Int. J. Syst. Evol. Microbiol.">
        <title>The Global Catalogue of Microorganisms (GCM) 10K type strain sequencing project: providing services to taxonomists for standard genome sequencing and annotation.</title>
        <authorList>
            <consortium name="The Broad Institute Genomics Platform"/>
            <consortium name="The Broad Institute Genome Sequencing Center for Infectious Disease"/>
            <person name="Wu L."/>
            <person name="Ma J."/>
        </authorList>
    </citation>
    <scope>NUCLEOTIDE SEQUENCE [LARGE SCALE GENOMIC DNA]</scope>
    <source>
        <strain evidence="5">JCM 18127</strain>
    </source>
</reference>
<keyword evidence="2" id="KW-0813">Transport</keyword>
<evidence type="ECO:0000256" key="2">
    <source>
        <dbReference type="ARBA" id="ARBA00022448"/>
    </source>
</evidence>
<dbReference type="Proteomes" id="UP001500621">
    <property type="component" value="Unassembled WGS sequence"/>
</dbReference>
<dbReference type="Pfam" id="PF01547">
    <property type="entry name" value="SBP_bac_1"/>
    <property type="match status" value="1"/>
</dbReference>
<keyword evidence="3" id="KW-0732">Signal</keyword>
<dbReference type="SUPFAM" id="SSF53850">
    <property type="entry name" value="Periplasmic binding protein-like II"/>
    <property type="match status" value="1"/>
</dbReference>
<dbReference type="InterPro" id="IPR006059">
    <property type="entry name" value="SBP"/>
</dbReference>
<proteinExistence type="inferred from homology"/>
<comment type="caution">
    <text evidence="4">The sequence shown here is derived from an EMBL/GenBank/DDBJ whole genome shotgun (WGS) entry which is preliminary data.</text>
</comment>
<dbReference type="CDD" id="cd14747">
    <property type="entry name" value="PBP2_MalE"/>
    <property type="match status" value="1"/>
</dbReference>
<protein>
    <submittedName>
        <fullName evidence="4">Sugar ABC transporter substrate-binding protein</fullName>
    </submittedName>
</protein>
<evidence type="ECO:0000256" key="3">
    <source>
        <dbReference type="ARBA" id="ARBA00022729"/>
    </source>
</evidence>